<feature type="region of interest" description="Disordered" evidence="1">
    <location>
        <begin position="191"/>
        <end position="226"/>
    </location>
</feature>
<feature type="region of interest" description="Disordered" evidence="1">
    <location>
        <begin position="41"/>
        <end position="91"/>
    </location>
</feature>
<dbReference type="Proteomes" id="UP000693970">
    <property type="component" value="Unassembled WGS sequence"/>
</dbReference>
<evidence type="ECO:0000256" key="1">
    <source>
        <dbReference type="SAM" id="MobiDB-lite"/>
    </source>
</evidence>
<dbReference type="AlphaFoldDB" id="A0A9K3LK45"/>
<keyword evidence="3" id="KW-1185">Reference proteome</keyword>
<reference evidence="2" key="2">
    <citation type="submission" date="2021-04" db="EMBL/GenBank/DDBJ databases">
        <authorList>
            <person name="Podell S."/>
        </authorList>
    </citation>
    <scope>NUCLEOTIDE SEQUENCE</scope>
    <source>
        <strain evidence="2">Hildebrandi</strain>
    </source>
</reference>
<reference evidence="2" key="1">
    <citation type="journal article" date="2021" name="Sci. Rep.">
        <title>Diploid genomic architecture of Nitzschia inconspicua, an elite biomass production diatom.</title>
        <authorList>
            <person name="Oliver A."/>
            <person name="Podell S."/>
            <person name="Pinowska A."/>
            <person name="Traller J.C."/>
            <person name="Smith S.R."/>
            <person name="McClure R."/>
            <person name="Beliaev A."/>
            <person name="Bohutskyi P."/>
            <person name="Hill E.A."/>
            <person name="Rabines A."/>
            <person name="Zheng H."/>
            <person name="Allen L.Z."/>
            <person name="Kuo A."/>
            <person name="Grigoriev I.V."/>
            <person name="Allen A.E."/>
            <person name="Hazlebeck D."/>
            <person name="Allen E.E."/>
        </authorList>
    </citation>
    <scope>NUCLEOTIDE SEQUENCE</scope>
    <source>
        <strain evidence="2">Hildebrandi</strain>
    </source>
</reference>
<accession>A0A9K3LK45</accession>
<proteinExistence type="predicted"/>
<comment type="caution">
    <text evidence="2">The sequence shown here is derived from an EMBL/GenBank/DDBJ whole genome shotgun (WGS) entry which is preliminary data.</text>
</comment>
<gene>
    <name evidence="2" type="ORF">IV203_026924</name>
</gene>
<dbReference type="EMBL" id="JAGRRH010000010">
    <property type="protein sequence ID" value="KAG7363563.1"/>
    <property type="molecule type" value="Genomic_DNA"/>
</dbReference>
<protein>
    <submittedName>
        <fullName evidence="2">Uncharacterized protein</fullName>
    </submittedName>
</protein>
<organism evidence="2 3">
    <name type="scientific">Nitzschia inconspicua</name>
    <dbReference type="NCBI Taxonomy" id="303405"/>
    <lineage>
        <taxon>Eukaryota</taxon>
        <taxon>Sar</taxon>
        <taxon>Stramenopiles</taxon>
        <taxon>Ochrophyta</taxon>
        <taxon>Bacillariophyta</taxon>
        <taxon>Bacillariophyceae</taxon>
        <taxon>Bacillariophycidae</taxon>
        <taxon>Bacillariales</taxon>
        <taxon>Bacillariaceae</taxon>
        <taxon>Nitzschia</taxon>
    </lineage>
</organism>
<name>A0A9K3LK45_9STRA</name>
<sequence length="297" mass="32696">MTVQCVERKVAISARSVKEETDSVSKSESVLQDEQRQVFDLSLIQQQQNQPQDKLSTEEKSNGISSQHLPPLESLTTDDDNTSVSSVSTQGSIQRRSMFSQYWKKTGQEPPRYFNVSRSSSCGTAISSTSLPSNGCALAGFLATPPEHEAVLDVQVPSMTAAAASDNETNSHAKLPSRRNMFHRSHAFIRPSSSAPSLSSYHQDQDSTAGSPRKTRSHSHLLSKQPSFSCLRESRFSPRKNCEVRRNSSATTASTLTDSASIVSGSSVRFDLTATSVMHYDLPQERYAEDGWSSYFE</sequence>
<feature type="compositionally biased region" description="Low complexity" evidence="1">
    <location>
        <begin position="191"/>
        <end position="200"/>
    </location>
</feature>
<evidence type="ECO:0000313" key="2">
    <source>
        <dbReference type="EMBL" id="KAG7363563.1"/>
    </source>
</evidence>
<evidence type="ECO:0000313" key="3">
    <source>
        <dbReference type="Proteomes" id="UP000693970"/>
    </source>
</evidence>